<dbReference type="AlphaFoldDB" id="A0A0E9N6I0"/>
<comment type="caution">
    <text evidence="7">The sequence shown here is derived from an EMBL/GenBank/DDBJ whole genome shotgun (WGS) entry which is preliminary data.</text>
</comment>
<comment type="similarity">
    <text evidence="2">Belongs to the UPF0382 family.</text>
</comment>
<sequence length="135" mass="14347">MDKNVMTKKILRTAAILGALAVGLGAFGAHGLKKQLTAEELSVFETGVRYHFYHVFALLFTGLFYIQHPSKQVSVAALCFEIGIVLFSGSLYLMTALKAGGSVGISGIGLITPIGGLFFVAGWLLLAFAVHKTLS</sequence>
<dbReference type="Proteomes" id="UP000033121">
    <property type="component" value="Unassembled WGS sequence"/>
</dbReference>
<dbReference type="STRING" id="1220578.FPE01S_06_00430"/>
<gene>
    <name evidence="7" type="ORF">FPE01S_06_00430</name>
</gene>
<evidence type="ECO:0000256" key="2">
    <source>
        <dbReference type="ARBA" id="ARBA00009694"/>
    </source>
</evidence>
<dbReference type="InterPro" id="IPR006696">
    <property type="entry name" value="DUF423"/>
</dbReference>
<organism evidence="7 8">
    <name type="scientific">Flavihumibacter petaseus NBRC 106054</name>
    <dbReference type="NCBI Taxonomy" id="1220578"/>
    <lineage>
        <taxon>Bacteria</taxon>
        <taxon>Pseudomonadati</taxon>
        <taxon>Bacteroidota</taxon>
        <taxon>Chitinophagia</taxon>
        <taxon>Chitinophagales</taxon>
        <taxon>Chitinophagaceae</taxon>
        <taxon>Flavihumibacter</taxon>
    </lineage>
</organism>
<evidence type="ECO:0000313" key="7">
    <source>
        <dbReference type="EMBL" id="GAO45552.1"/>
    </source>
</evidence>
<dbReference type="EMBL" id="BBWV01000006">
    <property type="protein sequence ID" value="GAO45552.1"/>
    <property type="molecule type" value="Genomic_DNA"/>
</dbReference>
<evidence type="ECO:0000256" key="3">
    <source>
        <dbReference type="ARBA" id="ARBA00022692"/>
    </source>
</evidence>
<dbReference type="RefSeq" id="WP_245624056.1">
    <property type="nucleotide sequence ID" value="NZ_BBWV01000006.1"/>
</dbReference>
<dbReference type="PANTHER" id="PTHR43461">
    <property type="entry name" value="TRANSMEMBRANE PROTEIN 256"/>
    <property type="match status" value="1"/>
</dbReference>
<evidence type="ECO:0000256" key="1">
    <source>
        <dbReference type="ARBA" id="ARBA00004141"/>
    </source>
</evidence>
<proteinExistence type="inferred from homology"/>
<keyword evidence="8" id="KW-1185">Reference proteome</keyword>
<feature type="transmembrane region" description="Helical" evidence="6">
    <location>
        <begin position="47"/>
        <end position="66"/>
    </location>
</feature>
<reference evidence="7 8" key="1">
    <citation type="submission" date="2015-04" db="EMBL/GenBank/DDBJ databases">
        <title>Whole genome shotgun sequence of Flavihumibacter petaseus NBRC 106054.</title>
        <authorList>
            <person name="Miyazawa S."/>
            <person name="Hosoyama A."/>
            <person name="Hashimoto M."/>
            <person name="Noguchi M."/>
            <person name="Tsuchikane K."/>
            <person name="Ohji S."/>
            <person name="Yamazoe A."/>
            <person name="Ichikawa N."/>
            <person name="Kimura A."/>
            <person name="Fujita N."/>
        </authorList>
    </citation>
    <scope>NUCLEOTIDE SEQUENCE [LARGE SCALE GENOMIC DNA]</scope>
    <source>
        <strain evidence="7 8">NBRC 106054</strain>
    </source>
</reference>
<evidence type="ECO:0000256" key="4">
    <source>
        <dbReference type="ARBA" id="ARBA00022989"/>
    </source>
</evidence>
<dbReference type="GO" id="GO:0005886">
    <property type="term" value="C:plasma membrane"/>
    <property type="evidence" value="ECO:0007669"/>
    <property type="project" value="TreeGrafter"/>
</dbReference>
<comment type="subcellular location">
    <subcellularLocation>
        <location evidence="1">Membrane</location>
        <topology evidence="1">Multi-pass membrane protein</topology>
    </subcellularLocation>
</comment>
<evidence type="ECO:0008006" key="9">
    <source>
        <dbReference type="Google" id="ProtNLM"/>
    </source>
</evidence>
<evidence type="ECO:0000313" key="8">
    <source>
        <dbReference type="Proteomes" id="UP000033121"/>
    </source>
</evidence>
<accession>A0A0E9N6I0</accession>
<evidence type="ECO:0000256" key="5">
    <source>
        <dbReference type="ARBA" id="ARBA00023136"/>
    </source>
</evidence>
<dbReference type="Pfam" id="PF04241">
    <property type="entry name" value="DUF423"/>
    <property type="match status" value="1"/>
</dbReference>
<feature type="transmembrane region" description="Helical" evidence="6">
    <location>
        <begin position="105"/>
        <end position="130"/>
    </location>
</feature>
<keyword evidence="5 6" id="KW-0472">Membrane</keyword>
<keyword evidence="4 6" id="KW-1133">Transmembrane helix</keyword>
<protein>
    <recommendedName>
        <fullName evidence="9">DUF423 domain-containing protein</fullName>
    </recommendedName>
</protein>
<feature type="transmembrane region" description="Helical" evidence="6">
    <location>
        <begin position="73"/>
        <end position="93"/>
    </location>
</feature>
<keyword evidence="3 6" id="KW-0812">Transmembrane</keyword>
<dbReference type="PANTHER" id="PTHR43461:SF1">
    <property type="entry name" value="TRANSMEMBRANE PROTEIN 256"/>
    <property type="match status" value="1"/>
</dbReference>
<evidence type="ECO:0000256" key="6">
    <source>
        <dbReference type="SAM" id="Phobius"/>
    </source>
</evidence>
<name>A0A0E9N6I0_9BACT</name>